<evidence type="ECO:0000256" key="3">
    <source>
        <dbReference type="ARBA" id="ARBA00022840"/>
    </source>
</evidence>
<dbReference type="Pfam" id="PF00005">
    <property type="entry name" value="ABC_tran"/>
    <property type="match status" value="1"/>
</dbReference>
<dbReference type="InterPro" id="IPR051782">
    <property type="entry name" value="ABC_Transporter_VariousFunc"/>
</dbReference>
<dbReference type="InterPro" id="IPR003593">
    <property type="entry name" value="AAA+_ATPase"/>
</dbReference>
<organism evidence="5 6">
    <name type="scientific">Lysobacter arenosi</name>
    <dbReference type="NCBI Taxonomy" id="2795387"/>
    <lineage>
        <taxon>Bacteria</taxon>
        <taxon>Pseudomonadati</taxon>
        <taxon>Pseudomonadota</taxon>
        <taxon>Gammaproteobacteria</taxon>
        <taxon>Lysobacterales</taxon>
        <taxon>Lysobacteraceae</taxon>
        <taxon>Lysobacter</taxon>
    </lineage>
</organism>
<reference evidence="5 6" key="1">
    <citation type="submission" date="2021-02" db="EMBL/GenBank/DDBJ databases">
        <title>Lysobacter arenosi sp. nov., isolated from soil of gangwondo yeongwol, south Korea.</title>
        <authorList>
            <person name="Kim K.R."/>
            <person name="Kim K.H."/>
            <person name="Jeon C.O."/>
        </authorList>
    </citation>
    <scope>NUCLEOTIDE SEQUENCE [LARGE SCALE GENOMIC DNA]</scope>
    <source>
        <strain evidence="5 6">R7</strain>
    </source>
</reference>
<dbReference type="EMBL" id="CP071517">
    <property type="protein sequence ID" value="QSX74253.1"/>
    <property type="molecule type" value="Genomic_DNA"/>
</dbReference>
<accession>A0ABX7R803</accession>
<keyword evidence="6" id="KW-1185">Reference proteome</keyword>
<dbReference type="SMART" id="SM00382">
    <property type="entry name" value="AAA"/>
    <property type="match status" value="1"/>
</dbReference>
<dbReference type="SUPFAM" id="SSF52540">
    <property type="entry name" value="P-loop containing nucleoside triphosphate hydrolases"/>
    <property type="match status" value="1"/>
</dbReference>
<dbReference type="InterPro" id="IPR017871">
    <property type="entry name" value="ABC_transporter-like_CS"/>
</dbReference>
<keyword evidence="2" id="KW-0547">Nucleotide-binding</keyword>
<proteinExistence type="predicted"/>
<gene>
    <name evidence="5" type="ORF">HIV01_013780</name>
</gene>
<dbReference type="InterPro" id="IPR003439">
    <property type="entry name" value="ABC_transporter-like_ATP-bd"/>
</dbReference>
<dbReference type="RefSeq" id="WP_200607987.1">
    <property type="nucleotide sequence ID" value="NZ_CP071517.1"/>
</dbReference>
<keyword evidence="1" id="KW-0813">Transport</keyword>
<dbReference type="GO" id="GO:0005524">
    <property type="term" value="F:ATP binding"/>
    <property type="evidence" value="ECO:0007669"/>
    <property type="project" value="UniProtKB-KW"/>
</dbReference>
<protein>
    <submittedName>
        <fullName evidence="5">ABC transporter ATP-binding protein</fullName>
    </submittedName>
</protein>
<name>A0ABX7R803_9GAMM</name>
<dbReference type="PROSITE" id="PS00211">
    <property type="entry name" value="ABC_TRANSPORTER_1"/>
    <property type="match status" value="1"/>
</dbReference>
<dbReference type="Proteomes" id="UP000663400">
    <property type="component" value="Chromosome"/>
</dbReference>
<dbReference type="InterPro" id="IPR027417">
    <property type="entry name" value="P-loop_NTPase"/>
</dbReference>
<keyword evidence="3 5" id="KW-0067">ATP-binding</keyword>
<dbReference type="PANTHER" id="PTHR42939">
    <property type="entry name" value="ABC TRANSPORTER ATP-BINDING PROTEIN ALBC-RELATED"/>
    <property type="match status" value="1"/>
</dbReference>
<dbReference type="PROSITE" id="PS50893">
    <property type="entry name" value="ABC_TRANSPORTER_2"/>
    <property type="match status" value="1"/>
</dbReference>
<dbReference type="PANTHER" id="PTHR42939:SF1">
    <property type="entry name" value="ABC TRANSPORTER ATP-BINDING PROTEIN ALBC-RELATED"/>
    <property type="match status" value="1"/>
</dbReference>
<evidence type="ECO:0000313" key="6">
    <source>
        <dbReference type="Proteomes" id="UP000663400"/>
    </source>
</evidence>
<evidence type="ECO:0000259" key="4">
    <source>
        <dbReference type="PROSITE" id="PS50893"/>
    </source>
</evidence>
<dbReference type="Gene3D" id="3.40.50.300">
    <property type="entry name" value="P-loop containing nucleotide triphosphate hydrolases"/>
    <property type="match status" value="1"/>
</dbReference>
<evidence type="ECO:0000313" key="5">
    <source>
        <dbReference type="EMBL" id="QSX74253.1"/>
    </source>
</evidence>
<dbReference type="CDD" id="cd03230">
    <property type="entry name" value="ABC_DR_subfamily_A"/>
    <property type="match status" value="1"/>
</dbReference>
<feature type="domain" description="ABC transporter" evidence="4">
    <location>
        <begin position="5"/>
        <end position="234"/>
    </location>
</feature>
<evidence type="ECO:0000256" key="1">
    <source>
        <dbReference type="ARBA" id="ARBA00022448"/>
    </source>
</evidence>
<evidence type="ECO:0000256" key="2">
    <source>
        <dbReference type="ARBA" id="ARBA00022741"/>
    </source>
</evidence>
<sequence length="241" mass="26322">MTPILHLDQVCFGYVRRPVLDGVEMQLLRGEFVALIGPNGAGKTTLLQCLSGVLAPRSGQIRINGIDLAADPLMAKRQLGMTVDPVRLPELLTGRECLQLFAGARGLHGVPDSTQVLCDALSLTSMLDHPVAEYSLGMRQKLGVALGLLGEPALLVLDEPLNGLDPASAYVLKHHLQALCRERGTTVLLATHSLDVAERFIDRALLLVEGRLRRSWDRSELDEIRRDPERSLEQAMVQALA</sequence>